<comment type="caution">
    <text evidence="1">The sequence shown here is derived from an EMBL/GenBank/DDBJ whole genome shotgun (WGS) entry which is preliminary data.</text>
</comment>
<proteinExistence type="predicted"/>
<accession>A0ACC3TX54</accession>
<name>A0ACC3TX54_9ASCO</name>
<evidence type="ECO:0000313" key="1">
    <source>
        <dbReference type="EMBL" id="KAK9325593.1"/>
    </source>
</evidence>
<sequence>MSQEYKAPADYTAINQPLEIMFNGSYTTISATWIDSWMRESGISCTVFGVHIGAAAITAIILALLTKPNKRRTPVFILNEISLFLVVLRAGLYINYILGPFNTFGAYFSGDYSEVPYQVYVRSSVTAFLQLLITFGVELSLLFQVRIVFDTHRRLQRIITAVCSVLVVIVMAFWLVAIIQNIREIMQAAEYQYLAWAWTTAKALYAASISIFSGIFCFKLVLAIRQRRVLGLTEFGPLQVIVIMTTQTMIVPAIITIVELATNSGIVLSALPSLIVVLSLPLSALWASATNDAIGASRRSGNGSNINNVNISGGTSSTNYSDHYMFKNNTTTSTSGASSTTIDLEKQEEYQYKGPAVTVTRTIVAE</sequence>
<protein>
    <submittedName>
        <fullName evidence="1">Fungal pheromone mating factor STE2 GPCR-domain-containing protein</fullName>
    </submittedName>
</protein>
<dbReference type="Proteomes" id="UP001489719">
    <property type="component" value="Unassembled WGS sequence"/>
</dbReference>
<keyword evidence="2" id="KW-1185">Reference proteome</keyword>
<gene>
    <name evidence="1" type="ORF">V1517DRAFT_165093</name>
</gene>
<dbReference type="EMBL" id="MU970039">
    <property type="protein sequence ID" value="KAK9325593.1"/>
    <property type="molecule type" value="Genomic_DNA"/>
</dbReference>
<evidence type="ECO:0000313" key="2">
    <source>
        <dbReference type="Proteomes" id="UP001489719"/>
    </source>
</evidence>
<reference evidence="2" key="1">
    <citation type="journal article" date="2024" name="Front. Bioeng. Biotechnol.">
        <title>Genome-scale model development and genomic sequencing of the oleaginous clade Lipomyces.</title>
        <authorList>
            <person name="Czajka J.J."/>
            <person name="Han Y."/>
            <person name="Kim J."/>
            <person name="Mondo S.J."/>
            <person name="Hofstad B.A."/>
            <person name="Robles A."/>
            <person name="Haridas S."/>
            <person name="Riley R."/>
            <person name="LaButti K."/>
            <person name="Pangilinan J."/>
            <person name="Andreopoulos W."/>
            <person name="Lipzen A."/>
            <person name="Yan J."/>
            <person name="Wang M."/>
            <person name="Ng V."/>
            <person name="Grigoriev I.V."/>
            <person name="Spatafora J.W."/>
            <person name="Magnuson J.K."/>
            <person name="Baker S.E."/>
            <person name="Pomraning K.R."/>
        </authorList>
    </citation>
    <scope>NUCLEOTIDE SEQUENCE [LARGE SCALE GENOMIC DNA]</scope>
    <source>
        <strain evidence="2">CBS 10300</strain>
    </source>
</reference>
<organism evidence="1 2">
    <name type="scientific">Lipomyces orientalis</name>
    <dbReference type="NCBI Taxonomy" id="1233043"/>
    <lineage>
        <taxon>Eukaryota</taxon>
        <taxon>Fungi</taxon>
        <taxon>Dikarya</taxon>
        <taxon>Ascomycota</taxon>
        <taxon>Saccharomycotina</taxon>
        <taxon>Lipomycetes</taxon>
        <taxon>Lipomycetales</taxon>
        <taxon>Lipomycetaceae</taxon>
        <taxon>Lipomyces</taxon>
    </lineage>
</organism>